<protein>
    <submittedName>
        <fullName evidence="2">Uncharacterized protein</fullName>
    </submittedName>
</protein>
<gene>
    <name evidence="2" type="ORF">EV702DRAFT_1194668</name>
</gene>
<dbReference type="OrthoDB" id="2692615at2759"/>
<proteinExistence type="predicted"/>
<evidence type="ECO:0000313" key="3">
    <source>
        <dbReference type="Proteomes" id="UP000714275"/>
    </source>
</evidence>
<feature type="compositionally biased region" description="Low complexity" evidence="1">
    <location>
        <begin position="202"/>
        <end position="216"/>
    </location>
</feature>
<dbReference type="AlphaFoldDB" id="A0A9P7D5J5"/>
<dbReference type="EMBL" id="JABBWD010000010">
    <property type="protein sequence ID" value="KAG1779913.1"/>
    <property type="molecule type" value="Genomic_DNA"/>
</dbReference>
<feature type="compositionally biased region" description="Polar residues" evidence="1">
    <location>
        <begin position="116"/>
        <end position="129"/>
    </location>
</feature>
<keyword evidence="3" id="KW-1185">Reference proteome</keyword>
<feature type="region of interest" description="Disordered" evidence="1">
    <location>
        <begin position="103"/>
        <end position="244"/>
    </location>
</feature>
<organism evidence="2 3">
    <name type="scientific">Suillus placidus</name>
    <dbReference type="NCBI Taxonomy" id="48579"/>
    <lineage>
        <taxon>Eukaryota</taxon>
        <taxon>Fungi</taxon>
        <taxon>Dikarya</taxon>
        <taxon>Basidiomycota</taxon>
        <taxon>Agaricomycotina</taxon>
        <taxon>Agaricomycetes</taxon>
        <taxon>Agaricomycetidae</taxon>
        <taxon>Boletales</taxon>
        <taxon>Suillineae</taxon>
        <taxon>Suillaceae</taxon>
        <taxon>Suillus</taxon>
    </lineage>
</organism>
<accession>A0A9P7D5J5</accession>
<evidence type="ECO:0000256" key="1">
    <source>
        <dbReference type="SAM" id="MobiDB-lite"/>
    </source>
</evidence>
<feature type="compositionally biased region" description="Polar residues" evidence="1">
    <location>
        <begin position="230"/>
        <end position="244"/>
    </location>
</feature>
<comment type="caution">
    <text evidence="2">The sequence shown here is derived from an EMBL/GenBank/DDBJ whole genome shotgun (WGS) entry which is preliminary data.</text>
</comment>
<feature type="compositionally biased region" description="Acidic residues" evidence="1">
    <location>
        <begin position="132"/>
        <end position="145"/>
    </location>
</feature>
<feature type="compositionally biased region" description="Pro residues" evidence="1">
    <location>
        <begin position="162"/>
        <end position="174"/>
    </location>
</feature>
<evidence type="ECO:0000313" key="2">
    <source>
        <dbReference type="EMBL" id="KAG1779913.1"/>
    </source>
</evidence>
<dbReference type="Proteomes" id="UP000714275">
    <property type="component" value="Unassembled WGS sequence"/>
</dbReference>
<feature type="region of interest" description="Disordered" evidence="1">
    <location>
        <begin position="47"/>
        <end position="67"/>
    </location>
</feature>
<sequence length="303" mass="32113">MFSSAPGMDRAGDMMALTLKCKGKGKDKDLPPSDHIDSVDELMEADLYDDSLGPNPPAAHPSPTVNAFPAVNAPTAVNAPPAAVNVSPTIHSSPTVHTPPAIRTPPAVCAPPTVNTPPTINASPANSNPDYVMDDTYWETFEPQDEQPQGEQHARASTKHPFPAPLPPPTPPPTSHGTFKSHADWAINRGSICSPQSPPSVPSSSVGSHISSSHQSVTLSARRASGSHKPGQSSSLSNQVQSDVNDVRGQVKSLAEGMNYIYTAKAAQSEYKIAKVNSHRQQLEIEFQCKQAELECSEAAVVH</sequence>
<reference evidence="2" key="1">
    <citation type="journal article" date="2020" name="New Phytol.">
        <title>Comparative genomics reveals dynamic genome evolution in host specialist ectomycorrhizal fungi.</title>
        <authorList>
            <person name="Lofgren L.A."/>
            <person name="Nguyen N.H."/>
            <person name="Vilgalys R."/>
            <person name="Ruytinx J."/>
            <person name="Liao H.L."/>
            <person name="Branco S."/>
            <person name="Kuo A."/>
            <person name="LaButti K."/>
            <person name="Lipzen A."/>
            <person name="Andreopoulos W."/>
            <person name="Pangilinan J."/>
            <person name="Riley R."/>
            <person name="Hundley H."/>
            <person name="Na H."/>
            <person name="Barry K."/>
            <person name="Grigoriev I.V."/>
            <person name="Stajich J.E."/>
            <person name="Kennedy P.G."/>
        </authorList>
    </citation>
    <scope>NUCLEOTIDE SEQUENCE</scope>
    <source>
        <strain evidence="2">DOB743</strain>
    </source>
</reference>
<name>A0A9P7D5J5_9AGAM</name>